<dbReference type="GO" id="GO:0016740">
    <property type="term" value="F:transferase activity"/>
    <property type="evidence" value="ECO:0007669"/>
    <property type="project" value="UniProtKB-KW"/>
</dbReference>
<dbReference type="EMBL" id="FOEN01000001">
    <property type="protein sequence ID" value="SEP66647.1"/>
    <property type="molecule type" value="Genomic_DNA"/>
</dbReference>
<dbReference type="InterPro" id="IPR050229">
    <property type="entry name" value="GlpE_sulfurtransferase"/>
</dbReference>
<dbReference type="AlphaFoldDB" id="A0A1H8ZQS7"/>
<accession>A0A1H8ZQS7</accession>
<feature type="domain" description="Rhodanese" evidence="1">
    <location>
        <begin position="44"/>
        <end position="128"/>
    </location>
</feature>
<evidence type="ECO:0000313" key="2">
    <source>
        <dbReference type="EMBL" id="SEP66647.1"/>
    </source>
</evidence>
<dbReference type="OrthoDB" id="9808735at2"/>
<dbReference type="PROSITE" id="PS50206">
    <property type="entry name" value="RHODANESE_3"/>
    <property type="match status" value="1"/>
</dbReference>
<organism evidence="2 3">
    <name type="scientific">Ignavigranum ruoffiae</name>
    <dbReference type="NCBI Taxonomy" id="89093"/>
    <lineage>
        <taxon>Bacteria</taxon>
        <taxon>Bacillati</taxon>
        <taxon>Bacillota</taxon>
        <taxon>Bacilli</taxon>
        <taxon>Lactobacillales</taxon>
        <taxon>Aerococcaceae</taxon>
        <taxon>Ignavigranum</taxon>
    </lineage>
</organism>
<dbReference type="PANTHER" id="PTHR43031:SF18">
    <property type="entry name" value="RHODANESE-RELATED SULFURTRANSFERASES"/>
    <property type="match status" value="1"/>
</dbReference>
<dbReference type="PANTHER" id="PTHR43031">
    <property type="entry name" value="FAD-DEPENDENT OXIDOREDUCTASE"/>
    <property type="match status" value="1"/>
</dbReference>
<evidence type="ECO:0000259" key="1">
    <source>
        <dbReference type="PROSITE" id="PS50206"/>
    </source>
</evidence>
<dbReference type="Gene3D" id="3.40.250.10">
    <property type="entry name" value="Rhodanese-like domain"/>
    <property type="match status" value="1"/>
</dbReference>
<reference evidence="2 3" key="1">
    <citation type="submission" date="2016-10" db="EMBL/GenBank/DDBJ databases">
        <authorList>
            <person name="de Groot N.N."/>
        </authorList>
    </citation>
    <scope>NUCLEOTIDE SEQUENCE [LARGE SCALE GENOMIC DNA]</scope>
    <source>
        <strain evidence="2 3">DSM 15695</strain>
    </source>
</reference>
<protein>
    <submittedName>
        <fullName evidence="2">Rhodanese-related sulfurtransferase</fullName>
    </submittedName>
</protein>
<proteinExistence type="predicted"/>
<sequence>MNLLYALVVLLALIVLAYGLYQLYLWIIRRNSAELVDTPEIQENMRKNQVVDVRETPEFDANHILGARNIPFSQFKMRFSEIRKDQAVYLYDDHMNYASRAAHILKKNGYSSIYILKGGFSQWFGKTKSLL</sequence>
<name>A0A1H8ZQS7_9LACT</name>
<keyword evidence="2" id="KW-0808">Transferase</keyword>
<dbReference type="Pfam" id="PF00581">
    <property type="entry name" value="Rhodanese"/>
    <property type="match status" value="1"/>
</dbReference>
<dbReference type="SMART" id="SM00450">
    <property type="entry name" value="RHOD"/>
    <property type="match status" value="1"/>
</dbReference>
<dbReference type="CDD" id="cd00158">
    <property type="entry name" value="RHOD"/>
    <property type="match status" value="1"/>
</dbReference>
<evidence type="ECO:0000313" key="3">
    <source>
        <dbReference type="Proteomes" id="UP000198833"/>
    </source>
</evidence>
<keyword evidence="3" id="KW-1185">Reference proteome</keyword>
<dbReference type="RefSeq" id="WP_092570059.1">
    <property type="nucleotide sequence ID" value="NZ_CALUDV010000002.1"/>
</dbReference>
<dbReference type="InterPro" id="IPR001763">
    <property type="entry name" value="Rhodanese-like_dom"/>
</dbReference>
<dbReference type="Proteomes" id="UP000198833">
    <property type="component" value="Unassembled WGS sequence"/>
</dbReference>
<gene>
    <name evidence="2" type="ORF">SAMN04488558_101304</name>
</gene>
<dbReference type="SUPFAM" id="SSF52821">
    <property type="entry name" value="Rhodanese/Cell cycle control phosphatase"/>
    <property type="match status" value="1"/>
</dbReference>
<dbReference type="InterPro" id="IPR036873">
    <property type="entry name" value="Rhodanese-like_dom_sf"/>
</dbReference>
<dbReference type="STRING" id="89093.SAMN04488558_101304"/>